<dbReference type="InterPro" id="IPR029058">
    <property type="entry name" value="AB_hydrolase_fold"/>
</dbReference>
<keyword evidence="1" id="KW-0378">Hydrolase</keyword>
<proteinExistence type="predicted"/>
<dbReference type="InterPro" id="IPR000073">
    <property type="entry name" value="AB_hydrolase_1"/>
</dbReference>
<dbReference type="PRINTS" id="PR00111">
    <property type="entry name" value="ABHYDROLASE"/>
</dbReference>
<name>A0A381RAS8_9ZZZZ</name>
<organism evidence="3">
    <name type="scientific">marine metagenome</name>
    <dbReference type="NCBI Taxonomy" id="408172"/>
    <lineage>
        <taxon>unclassified sequences</taxon>
        <taxon>metagenomes</taxon>
        <taxon>ecological metagenomes</taxon>
    </lineage>
</organism>
<reference evidence="3" key="1">
    <citation type="submission" date="2018-05" db="EMBL/GenBank/DDBJ databases">
        <authorList>
            <person name="Lanie J.A."/>
            <person name="Ng W.-L."/>
            <person name="Kazmierczak K.M."/>
            <person name="Andrzejewski T.M."/>
            <person name="Davidsen T.M."/>
            <person name="Wayne K.J."/>
            <person name="Tettelin H."/>
            <person name="Glass J.I."/>
            <person name="Rusch D."/>
            <person name="Podicherti R."/>
            <person name="Tsui H.-C.T."/>
            <person name="Winkler M.E."/>
        </authorList>
    </citation>
    <scope>NUCLEOTIDE SEQUENCE</scope>
</reference>
<evidence type="ECO:0000256" key="1">
    <source>
        <dbReference type="ARBA" id="ARBA00022801"/>
    </source>
</evidence>
<feature type="domain" description="AB hydrolase-1" evidence="2">
    <location>
        <begin position="42"/>
        <end position="281"/>
    </location>
</feature>
<protein>
    <recommendedName>
        <fullName evidence="2">AB hydrolase-1 domain-containing protein</fullName>
    </recommendedName>
</protein>
<evidence type="ECO:0000313" key="3">
    <source>
        <dbReference type="EMBL" id="SUZ88314.1"/>
    </source>
</evidence>
<dbReference type="Gene3D" id="3.40.50.1820">
    <property type="entry name" value="alpha/beta hydrolase"/>
    <property type="match status" value="1"/>
</dbReference>
<dbReference type="GO" id="GO:0016787">
    <property type="term" value="F:hydrolase activity"/>
    <property type="evidence" value="ECO:0007669"/>
    <property type="project" value="UniProtKB-KW"/>
</dbReference>
<dbReference type="AlphaFoldDB" id="A0A381RAS8"/>
<dbReference type="EMBL" id="UINC01001764">
    <property type="protein sequence ID" value="SUZ88314.1"/>
    <property type="molecule type" value="Genomic_DNA"/>
</dbReference>
<dbReference type="SUPFAM" id="SSF53474">
    <property type="entry name" value="alpha/beta-Hydrolases"/>
    <property type="match status" value="1"/>
</dbReference>
<dbReference type="PANTHER" id="PTHR43329">
    <property type="entry name" value="EPOXIDE HYDROLASE"/>
    <property type="match status" value="1"/>
</dbReference>
<accession>A0A381RAS8</accession>
<dbReference type="PRINTS" id="PR00412">
    <property type="entry name" value="EPOXHYDRLASE"/>
</dbReference>
<dbReference type="InterPro" id="IPR000639">
    <property type="entry name" value="Epox_hydrolase-like"/>
</dbReference>
<sequence length="311" mass="36445">MGANNSNSVKEIIINDEWFAEINNGEYVLNCRIGGMENGGETVILLHGFPETSYMWIRLMDLLVKKGYRVIAPDQRGYSPKARPTLIKEYTLKHTVSDVLAIVNAYKLKRFHLVGHDWGSSVGWAFIAKYPDMMYSWTSLSIPHMRAFQEAYNNDFDQKEKSKYIGFFNMPFFPELYMSFNNYKNLKRVWKVHGEEEINAYLNVFRQRGALRSALNWYRANIGNRRKPSDYIQFGNVEVPTLFIWGNMDMAIGRKSVELSEKYMNGPYNFVELYAGHWLIQEEFDKVSNEIIKHLKKYSSSFYEPHLGRKK</sequence>
<evidence type="ECO:0000259" key="2">
    <source>
        <dbReference type="Pfam" id="PF00561"/>
    </source>
</evidence>
<gene>
    <name evidence="3" type="ORF">METZ01_LOCUS41168</name>
</gene>
<dbReference type="Pfam" id="PF00561">
    <property type="entry name" value="Abhydrolase_1"/>
    <property type="match status" value="1"/>
</dbReference>